<evidence type="ECO:0000256" key="2">
    <source>
        <dbReference type="SAM" id="SignalP"/>
    </source>
</evidence>
<feature type="chain" id="PRO_5046294744" evidence="2">
    <location>
        <begin position="42"/>
        <end position="634"/>
    </location>
</feature>
<reference evidence="4 5" key="1">
    <citation type="journal article" date="2019" name="Int. J. Syst. Evol. Microbiol.">
        <title>The Global Catalogue of Microorganisms (GCM) 10K type strain sequencing project: providing services to taxonomists for standard genome sequencing and annotation.</title>
        <authorList>
            <consortium name="The Broad Institute Genomics Platform"/>
            <consortium name="The Broad Institute Genome Sequencing Center for Infectious Disease"/>
            <person name="Wu L."/>
            <person name="Ma J."/>
        </authorList>
    </citation>
    <scope>NUCLEOTIDE SEQUENCE [LARGE SCALE GENOMIC DNA]</scope>
    <source>
        <strain evidence="4 5">JCM 6833</strain>
    </source>
</reference>
<dbReference type="EMBL" id="BAAATD010000023">
    <property type="protein sequence ID" value="GAA2637614.1"/>
    <property type="molecule type" value="Genomic_DNA"/>
</dbReference>
<keyword evidence="2" id="KW-0732">Signal</keyword>
<evidence type="ECO:0000256" key="1">
    <source>
        <dbReference type="SAM" id="Phobius"/>
    </source>
</evidence>
<dbReference type="Proteomes" id="UP001501509">
    <property type="component" value="Unassembled WGS sequence"/>
</dbReference>
<feature type="transmembrane region" description="Helical" evidence="1">
    <location>
        <begin position="539"/>
        <end position="559"/>
    </location>
</feature>
<dbReference type="Pfam" id="PF00144">
    <property type="entry name" value="Beta-lactamase"/>
    <property type="match status" value="1"/>
</dbReference>
<proteinExistence type="predicted"/>
<keyword evidence="1" id="KW-0472">Membrane</keyword>
<protein>
    <submittedName>
        <fullName evidence="4">Serine hydrolase</fullName>
    </submittedName>
</protein>
<dbReference type="InterPro" id="IPR050491">
    <property type="entry name" value="AmpC-like"/>
</dbReference>
<dbReference type="PANTHER" id="PTHR46825">
    <property type="entry name" value="D-ALANYL-D-ALANINE-CARBOXYPEPTIDASE/ENDOPEPTIDASE AMPH"/>
    <property type="match status" value="1"/>
</dbReference>
<keyword evidence="1" id="KW-1133">Transmembrane helix</keyword>
<feature type="transmembrane region" description="Helical" evidence="1">
    <location>
        <begin position="499"/>
        <end position="519"/>
    </location>
</feature>
<feature type="transmembrane region" description="Helical" evidence="1">
    <location>
        <begin position="605"/>
        <end position="626"/>
    </location>
</feature>
<keyword evidence="1" id="KW-0812">Transmembrane</keyword>
<dbReference type="InterPro" id="IPR001466">
    <property type="entry name" value="Beta-lactam-related"/>
</dbReference>
<keyword evidence="5" id="KW-1185">Reference proteome</keyword>
<organism evidence="4 5">
    <name type="scientific">Actinomadura fulvescens</name>
    <dbReference type="NCBI Taxonomy" id="46160"/>
    <lineage>
        <taxon>Bacteria</taxon>
        <taxon>Bacillati</taxon>
        <taxon>Actinomycetota</taxon>
        <taxon>Actinomycetes</taxon>
        <taxon>Streptosporangiales</taxon>
        <taxon>Thermomonosporaceae</taxon>
        <taxon>Actinomadura</taxon>
    </lineage>
</organism>
<dbReference type="Gene3D" id="3.40.710.10">
    <property type="entry name" value="DD-peptidase/beta-lactamase superfamily"/>
    <property type="match status" value="1"/>
</dbReference>
<comment type="caution">
    <text evidence="4">The sequence shown here is derived from an EMBL/GenBank/DDBJ whole genome shotgun (WGS) entry which is preliminary data.</text>
</comment>
<dbReference type="RefSeq" id="WP_344549073.1">
    <property type="nucleotide sequence ID" value="NZ_BAAATD010000023.1"/>
</dbReference>
<feature type="signal peptide" evidence="2">
    <location>
        <begin position="1"/>
        <end position="41"/>
    </location>
</feature>
<feature type="domain" description="Beta-lactamase-related" evidence="3">
    <location>
        <begin position="53"/>
        <end position="373"/>
    </location>
</feature>
<name>A0ABN3QX65_9ACTN</name>
<dbReference type="PANTHER" id="PTHR46825:SF9">
    <property type="entry name" value="BETA-LACTAMASE-RELATED DOMAIN-CONTAINING PROTEIN"/>
    <property type="match status" value="1"/>
</dbReference>
<dbReference type="GO" id="GO:0016787">
    <property type="term" value="F:hydrolase activity"/>
    <property type="evidence" value="ECO:0007669"/>
    <property type="project" value="UniProtKB-KW"/>
</dbReference>
<dbReference type="SUPFAM" id="SSF56601">
    <property type="entry name" value="beta-lactamase/transpeptidase-like"/>
    <property type="match status" value="1"/>
</dbReference>
<evidence type="ECO:0000313" key="5">
    <source>
        <dbReference type="Proteomes" id="UP001501509"/>
    </source>
</evidence>
<evidence type="ECO:0000313" key="4">
    <source>
        <dbReference type="EMBL" id="GAA2637614.1"/>
    </source>
</evidence>
<keyword evidence="4" id="KW-0378">Hydrolase</keyword>
<accession>A0ABN3QX65</accession>
<sequence>MRTPTTHLTVRAVPALLLAVVLASFPLVVVAPAAASAPANAGCRAADLGAFFDGTIPGRLKRDNVPGAVVSVVSRGRTVFAKGYGKADVERGVPFDPARSLVRIASITKLFTWTAVMQQVEAGRLDLDADVNRYLTAFKVPAAHGRPVTLRTLMNHTAGFEERVVGTGARTADDVPSLEDHLASRLPARIRPPGEIAAYSNHGAALAGHIVSRVSGEPYDRYVQNHILAPLAMNRSTASEPVPAPLAADLARGYDSDATPPRLIPFTFDVMPPEGSISATASDLARFMIAQLDGGRAGTGTILTPRTTALMHERSYAADPRLGGYAHGFMDRTVNGHRVLMHDGSWEGFQSQLILVPGCELGVFVSANGTGGIDTLTEVGRAFFDRLPPVSTPPGPASPVSKAPLTAAPPRSGFYKPARRNETTVEKLLVLLGPARLKVDDDGTVRFKGETWTPQAGGLYTRRDGRDHLVFLAGPGGRRYAATDGPAYELMGTAETLPFNLGVLLVFVLAAVSALAVPLARLRRRRRSTSAAWRTARSLTAVSLALGLVFLVLLFVQVLGDTSVFLYGMPLSFRVLLALPIVLLVVGACASFYTAKAWRGSGAGVTARIHQIGLLTGLAALAWFLWQWNLLAWF</sequence>
<feature type="transmembrane region" description="Helical" evidence="1">
    <location>
        <begin position="571"/>
        <end position="593"/>
    </location>
</feature>
<dbReference type="InterPro" id="IPR012338">
    <property type="entry name" value="Beta-lactam/transpept-like"/>
</dbReference>
<evidence type="ECO:0000259" key="3">
    <source>
        <dbReference type="Pfam" id="PF00144"/>
    </source>
</evidence>
<gene>
    <name evidence="4" type="ORF">GCM10010411_91600</name>
</gene>